<dbReference type="GO" id="GO:0030674">
    <property type="term" value="F:protein-macromolecule adaptor activity"/>
    <property type="evidence" value="ECO:0007669"/>
    <property type="project" value="TreeGrafter"/>
</dbReference>
<keyword evidence="8" id="KW-1185">Reference proteome</keyword>
<keyword evidence="4" id="KW-0325">Glycoprotein</keyword>
<evidence type="ECO:0000256" key="3">
    <source>
        <dbReference type="ARBA" id="ARBA00023157"/>
    </source>
</evidence>
<keyword evidence="2" id="KW-0964">Secreted</keyword>
<name>A0A3L8Q5L2_CHLGU</name>
<feature type="region of interest" description="Disordered" evidence="5">
    <location>
        <begin position="383"/>
        <end position="448"/>
    </location>
</feature>
<dbReference type="PANTHER" id="PTHR47221:SF5">
    <property type="entry name" value="FIBRINOGEN C-TERMINAL DOMAIN-CONTAINING PROTEIN"/>
    <property type="match status" value="1"/>
</dbReference>
<dbReference type="Proteomes" id="UP000276834">
    <property type="component" value="Unassembled WGS sequence"/>
</dbReference>
<dbReference type="GO" id="GO:0034116">
    <property type="term" value="P:positive regulation of heterotypic cell-cell adhesion"/>
    <property type="evidence" value="ECO:0007669"/>
    <property type="project" value="TreeGrafter"/>
</dbReference>
<feature type="non-terminal residue" evidence="7">
    <location>
        <position position="643"/>
    </location>
</feature>
<protein>
    <recommendedName>
        <fullName evidence="6">Fibrinogen C-terminal domain-containing protein</fullName>
    </recommendedName>
</protein>
<organism evidence="7 8">
    <name type="scientific">Chloebia gouldiae</name>
    <name type="common">Gouldian finch</name>
    <name type="synonym">Erythrura gouldiae</name>
    <dbReference type="NCBI Taxonomy" id="44316"/>
    <lineage>
        <taxon>Eukaryota</taxon>
        <taxon>Metazoa</taxon>
        <taxon>Chordata</taxon>
        <taxon>Craniata</taxon>
        <taxon>Vertebrata</taxon>
        <taxon>Euteleostomi</taxon>
        <taxon>Archelosauria</taxon>
        <taxon>Archosauria</taxon>
        <taxon>Dinosauria</taxon>
        <taxon>Saurischia</taxon>
        <taxon>Theropoda</taxon>
        <taxon>Coelurosauria</taxon>
        <taxon>Aves</taxon>
        <taxon>Neognathae</taxon>
        <taxon>Neoaves</taxon>
        <taxon>Telluraves</taxon>
        <taxon>Australaves</taxon>
        <taxon>Passeriformes</taxon>
        <taxon>Passeroidea</taxon>
        <taxon>Passeridae</taxon>
        <taxon>Chloebia</taxon>
    </lineage>
</organism>
<dbReference type="EMBL" id="QUSF01008138">
    <property type="protein sequence ID" value="RLV62362.1"/>
    <property type="molecule type" value="Genomic_DNA"/>
</dbReference>
<dbReference type="Pfam" id="PF00147">
    <property type="entry name" value="Fibrinogen_C"/>
    <property type="match status" value="1"/>
</dbReference>
<dbReference type="GO" id="GO:0005201">
    <property type="term" value="F:extracellular matrix structural constituent"/>
    <property type="evidence" value="ECO:0007669"/>
    <property type="project" value="TreeGrafter"/>
</dbReference>
<dbReference type="GO" id="GO:0070527">
    <property type="term" value="P:platelet aggregation"/>
    <property type="evidence" value="ECO:0007669"/>
    <property type="project" value="TreeGrafter"/>
</dbReference>
<dbReference type="PANTHER" id="PTHR47221">
    <property type="entry name" value="FIBRINOGEN ALPHA CHAIN"/>
    <property type="match status" value="1"/>
</dbReference>
<feature type="region of interest" description="Disordered" evidence="5">
    <location>
        <begin position="273"/>
        <end position="294"/>
    </location>
</feature>
<dbReference type="AlphaFoldDB" id="A0A3L8Q5L2"/>
<dbReference type="Gene3D" id="3.90.215.10">
    <property type="entry name" value="Gamma Fibrinogen, chain A, domain 1"/>
    <property type="match status" value="1"/>
</dbReference>
<feature type="domain" description="Fibrinogen C-terminal" evidence="6">
    <location>
        <begin position="457"/>
        <end position="582"/>
    </location>
</feature>
<evidence type="ECO:0000256" key="5">
    <source>
        <dbReference type="SAM" id="MobiDB-lite"/>
    </source>
</evidence>
<feature type="region of interest" description="Disordered" evidence="5">
    <location>
        <begin position="35"/>
        <end position="56"/>
    </location>
</feature>
<sequence length="643" mass="70386">MGLGMGTGIGTGMGMGMGMGKGMGMGNGEWECGMGNGNRNGDGDGNGNGNGTGNGNRNGIRNWIEIGNRALTKPLSPEPSLPPLHPCASKSRDIFFPPFFSRRFLGKSVTAPLSPLRIPRIPTGLGLSRRLRFCLLQRAPAIRDLQRPSLRPLRDGHGRFRIPNAARSDPANPRPCWAREGLGKAPVGILGCPGVGVMILVGFVRYKAGVGESQILEFFWGPSPLFQPGIPSQNPKIPNCGNFWVGKDLKSHPRSNFNTSHYPRRLPTFLGHSQGFAGNSSPARNSCPRSPNPKLPFPSRNSIPWLLPLQPFPKFQLSFPSGKGSKDSLDPSPIQGNIPSSPSLALDPSPSRFLLEKEFWDPGAPLGIRDSRKGLLSLFHPQIPKKPLGMDPERPRSQNPGMVWDGIHGASIPSQGHFPRSRGDPNPPLGTARDSLGIPAQPGIPAQDPQIPSSPFLPGIPFPASCPSTLFSQTPLQLPWTIPRISIPPFSRWICPALSGFPLDFPASRPLPAGGGWTVIQRRQDGSVDFNRTWNEYKEGFGDLNGEFWLGNDNIHRMTSQGEYSLRIDLEDWNNKHKHAFYQKIPGISNPWETLGRWEFHPRRFPGPARSLLPSPLGFHPKFKVGCEFGNVRRHPAVSKFQI</sequence>
<dbReference type="InterPro" id="IPR014716">
    <property type="entry name" value="Fibrinogen_a/b/g_C_1"/>
</dbReference>
<dbReference type="PROSITE" id="PS51406">
    <property type="entry name" value="FIBRINOGEN_C_2"/>
    <property type="match status" value="1"/>
</dbReference>
<accession>A0A3L8Q5L2</accession>
<dbReference type="InterPro" id="IPR002181">
    <property type="entry name" value="Fibrinogen_a/b/g_C_dom"/>
</dbReference>
<dbReference type="GO" id="GO:0042730">
    <property type="term" value="P:fibrinolysis"/>
    <property type="evidence" value="ECO:0007669"/>
    <property type="project" value="TreeGrafter"/>
</dbReference>
<dbReference type="InterPro" id="IPR036056">
    <property type="entry name" value="Fibrinogen-like_C"/>
</dbReference>
<feature type="region of interest" description="Disordered" evidence="5">
    <location>
        <begin position="317"/>
        <end position="346"/>
    </location>
</feature>
<evidence type="ECO:0000313" key="8">
    <source>
        <dbReference type="Proteomes" id="UP000276834"/>
    </source>
</evidence>
<gene>
    <name evidence="7" type="ORF">DV515_00019394</name>
</gene>
<evidence type="ECO:0000256" key="2">
    <source>
        <dbReference type="ARBA" id="ARBA00022525"/>
    </source>
</evidence>
<feature type="compositionally biased region" description="Polar residues" evidence="5">
    <location>
        <begin position="276"/>
        <end position="289"/>
    </location>
</feature>
<dbReference type="SUPFAM" id="SSF56496">
    <property type="entry name" value="Fibrinogen C-terminal domain-like"/>
    <property type="match status" value="1"/>
</dbReference>
<dbReference type="SMART" id="SM00186">
    <property type="entry name" value="FBG"/>
    <property type="match status" value="1"/>
</dbReference>
<evidence type="ECO:0000256" key="1">
    <source>
        <dbReference type="ARBA" id="ARBA00004613"/>
    </source>
</evidence>
<comment type="caution">
    <text evidence="7">The sequence shown here is derived from an EMBL/GenBank/DDBJ whole genome shotgun (WGS) entry which is preliminary data.</text>
</comment>
<reference evidence="7 8" key="1">
    <citation type="journal article" date="2018" name="Proc. R. Soc. B">
        <title>A non-coding region near Follistatin controls head colour polymorphism in the Gouldian finch.</title>
        <authorList>
            <person name="Toomey M.B."/>
            <person name="Marques C.I."/>
            <person name="Andrade P."/>
            <person name="Araujo P.M."/>
            <person name="Sabatino S."/>
            <person name="Gazda M.A."/>
            <person name="Afonso S."/>
            <person name="Lopes R.J."/>
            <person name="Corbo J.C."/>
            <person name="Carneiro M."/>
        </authorList>
    </citation>
    <scope>NUCLEOTIDE SEQUENCE [LARGE SCALE GENOMIC DNA]</scope>
    <source>
        <strain evidence="7">Red01</strain>
        <tissue evidence="7">Muscle</tissue>
    </source>
</reference>
<dbReference type="InterPro" id="IPR037579">
    <property type="entry name" value="FIB_ANG-like"/>
</dbReference>
<proteinExistence type="predicted"/>
<evidence type="ECO:0000256" key="4">
    <source>
        <dbReference type="ARBA" id="ARBA00023180"/>
    </source>
</evidence>
<dbReference type="GO" id="GO:0005577">
    <property type="term" value="C:fibrinogen complex"/>
    <property type="evidence" value="ECO:0007669"/>
    <property type="project" value="TreeGrafter"/>
</dbReference>
<dbReference type="GO" id="GO:0072377">
    <property type="term" value="P:blood coagulation, common pathway"/>
    <property type="evidence" value="ECO:0007669"/>
    <property type="project" value="TreeGrafter"/>
</dbReference>
<comment type="subcellular location">
    <subcellularLocation>
        <location evidence="1">Secreted</location>
    </subcellularLocation>
</comment>
<evidence type="ECO:0000259" key="6">
    <source>
        <dbReference type="PROSITE" id="PS51406"/>
    </source>
</evidence>
<keyword evidence="3" id="KW-1015">Disulfide bond</keyword>
<evidence type="ECO:0000313" key="7">
    <source>
        <dbReference type="EMBL" id="RLV62362.1"/>
    </source>
</evidence>